<evidence type="ECO:0000313" key="3">
    <source>
        <dbReference type="Proteomes" id="UP000692954"/>
    </source>
</evidence>
<dbReference type="GO" id="GO:0008270">
    <property type="term" value="F:zinc ion binding"/>
    <property type="evidence" value="ECO:0007669"/>
    <property type="project" value="TreeGrafter"/>
</dbReference>
<keyword evidence="1" id="KW-0472">Membrane</keyword>
<dbReference type="Proteomes" id="UP000692954">
    <property type="component" value="Unassembled WGS sequence"/>
</dbReference>
<comment type="caution">
    <text evidence="2">The sequence shown here is derived from an EMBL/GenBank/DDBJ whole genome shotgun (WGS) entry which is preliminary data.</text>
</comment>
<keyword evidence="3" id="KW-1185">Reference proteome</keyword>
<sequence>MKFLHYLDLFGIPYEQPYMPNKKIYKSSFGGCFTITLYSLSLLYFVFKIHSWLTGGINPKSTQIYQVQQNVDLLLNYPLISISFDQQTEQLDPLNQKEKIIQAYLITQQNQSINIANFESQNNNKIVMDNFNFSLSDSQTSLFPTQTFLALQLCNRTQQVNCASDDKIQQFLQLSGLSMKIDMNFLYFNAQLNQYERITKTFQYAIETDVTLLNVFQLQMQKNIINNGFLFDNIIESQVINDVQIITQSVQQEYFSIYLNGLIAVYEFNLNQLVQIQLIQFAKISEILADVGSIISTLMALKGLAIAMNTYLLEELINQIKNQQKSIWLNKISPALSQLYRFNRIQQILHKGQINCFKKKKKKTIINQIYEISRLQFLVQLSIDKNKISQSHKFGIPLDLNFNNRSNTIVPFDDSIQISDREKVLYGNEDFNILTLENI</sequence>
<dbReference type="PANTHER" id="PTHR12621:SF7">
    <property type="entry name" value="CYSTEINE AND HISTIDINE-RICH DOMAIN-CONTAINING PROTEIN 1"/>
    <property type="match status" value="1"/>
</dbReference>
<protein>
    <recommendedName>
        <fullName evidence="4">Transmembrane protein</fullName>
    </recommendedName>
</protein>
<dbReference type="AlphaFoldDB" id="A0A8S1KY96"/>
<evidence type="ECO:0000313" key="2">
    <source>
        <dbReference type="EMBL" id="CAD8055874.1"/>
    </source>
</evidence>
<feature type="transmembrane region" description="Helical" evidence="1">
    <location>
        <begin position="28"/>
        <end position="47"/>
    </location>
</feature>
<dbReference type="PANTHER" id="PTHR12621">
    <property type="entry name" value="CYSTEINE AND HISTIDINE-RICH DOMAIN CHORD -CONTAINING PROTEIN"/>
    <property type="match status" value="1"/>
</dbReference>
<organism evidence="2 3">
    <name type="scientific">Paramecium sonneborni</name>
    <dbReference type="NCBI Taxonomy" id="65129"/>
    <lineage>
        <taxon>Eukaryota</taxon>
        <taxon>Sar</taxon>
        <taxon>Alveolata</taxon>
        <taxon>Ciliophora</taxon>
        <taxon>Intramacronucleata</taxon>
        <taxon>Oligohymenophorea</taxon>
        <taxon>Peniculida</taxon>
        <taxon>Parameciidae</taxon>
        <taxon>Paramecium</taxon>
    </lineage>
</organism>
<keyword evidence="1" id="KW-0812">Transmembrane</keyword>
<accession>A0A8S1KY96</accession>
<evidence type="ECO:0000256" key="1">
    <source>
        <dbReference type="SAM" id="Phobius"/>
    </source>
</evidence>
<keyword evidence="1" id="KW-1133">Transmembrane helix</keyword>
<gene>
    <name evidence="2" type="ORF">PSON_ATCC_30995.1.T0090487</name>
</gene>
<dbReference type="OrthoDB" id="290191at2759"/>
<proteinExistence type="predicted"/>
<reference evidence="2" key="1">
    <citation type="submission" date="2021-01" db="EMBL/GenBank/DDBJ databases">
        <authorList>
            <consortium name="Genoscope - CEA"/>
            <person name="William W."/>
        </authorList>
    </citation>
    <scope>NUCLEOTIDE SEQUENCE</scope>
</reference>
<evidence type="ECO:0008006" key="4">
    <source>
        <dbReference type="Google" id="ProtNLM"/>
    </source>
</evidence>
<name>A0A8S1KY96_9CILI</name>
<dbReference type="EMBL" id="CAJJDN010000009">
    <property type="protein sequence ID" value="CAD8055874.1"/>
    <property type="molecule type" value="Genomic_DNA"/>
</dbReference>